<feature type="compositionally biased region" description="Basic and acidic residues" evidence="1">
    <location>
        <begin position="33"/>
        <end position="54"/>
    </location>
</feature>
<proteinExistence type="predicted"/>
<keyword evidence="2" id="KW-0812">Transmembrane</keyword>
<evidence type="ECO:0000256" key="3">
    <source>
        <dbReference type="SAM" id="SignalP"/>
    </source>
</evidence>
<accession>A0ABM1N8K6</accession>
<feature type="region of interest" description="Disordered" evidence="1">
    <location>
        <begin position="33"/>
        <end position="72"/>
    </location>
</feature>
<feature type="signal peptide" evidence="3">
    <location>
        <begin position="1"/>
        <end position="18"/>
    </location>
</feature>
<dbReference type="Proteomes" id="UP000695000">
    <property type="component" value="Unplaced"/>
</dbReference>
<evidence type="ECO:0000313" key="5">
    <source>
        <dbReference type="RefSeq" id="XP_017783156.1"/>
    </source>
</evidence>
<protein>
    <submittedName>
        <fullName evidence="5">Shematrin-like protein 2</fullName>
    </submittedName>
</protein>
<sequence length="242" mass="24957">MVQVKLFLLIFFMGGYCAKSISNSEPSNIHNAISEEERRGAPENVENNKNEGGKITRGLHSTSATHKHPQYYYPSGYDSHGSTGSGFSSGATHGYSSGTTGYTGYGGNRDQGYSGYDKGGFGSYISAGGNIGISGNHGISGGGHGSSVGSHGIGHGVTGHGQSYGGFGLGHQGGFNGALALKGLLIPLAGIALLGAAAALTTNPVLLQLGVVNGKRRRRSIDTSLNHQQFYPANPFVKPLNN</sequence>
<reference evidence="5" key="1">
    <citation type="submission" date="2025-08" db="UniProtKB">
        <authorList>
            <consortium name="RefSeq"/>
        </authorList>
    </citation>
    <scope>IDENTIFICATION</scope>
    <source>
        <tissue evidence="5">Whole Larva</tissue>
    </source>
</reference>
<name>A0ABM1N8K6_NICVS</name>
<keyword evidence="2" id="KW-1133">Transmembrane helix</keyword>
<evidence type="ECO:0000313" key="4">
    <source>
        <dbReference type="Proteomes" id="UP000695000"/>
    </source>
</evidence>
<evidence type="ECO:0000256" key="2">
    <source>
        <dbReference type="SAM" id="Phobius"/>
    </source>
</evidence>
<dbReference type="GeneID" id="108567296"/>
<gene>
    <name evidence="5" type="primary">LOC108567296</name>
</gene>
<keyword evidence="3" id="KW-0732">Signal</keyword>
<organism evidence="4 5">
    <name type="scientific">Nicrophorus vespilloides</name>
    <name type="common">Boreal carrion beetle</name>
    <dbReference type="NCBI Taxonomy" id="110193"/>
    <lineage>
        <taxon>Eukaryota</taxon>
        <taxon>Metazoa</taxon>
        <taxon>Ecdysozoa</taxon>
        <taxon>Arthropoda</taxon>
        <taxon>Hexapoda</taxon>
        <taxon>Insecta</taxon>
        <taxon>Pterygota</taxon>
        <taxon>Neoptera</taxon>
        <taxon>Endopterygota</taxon>
        <taxon>Coleoptera</taxon>
        <taxon>Polyphaga</taxon>
        <taxon>Staphyliniformia</taxon>
        <taxon>Silphidae</taxon>
        <taxon>Nicrophorinae</taxon>
        <taxon>Nicrophorus</taxon>
    </lineage>
</organism>
<keyword evidence="2" id="KW-0472">Membrane</keyword>
<dbReference type="RefSeq" id="XP_017783156.1">
    <property type="nucleotide sequence ID" value="XM_017927667.1"/>
</dbReference>
<feature type="transmembrane region" description="Helical" evidence="2">
    <location>
        <begin position="184"/>
        <end position="209"/>
    </location>
</feature>
<feature type="chain" id="PRO_5045743307" evidence="3">
    <location>
        <begin position="19"/>
        <end position="242"/>
    </location>
</feature>
<keyword evidence="4" id="KW-1185">Reference proteome</keyword>
<evidence type="ECO:0000256" key="1">
    <source>
        <dbReference type="SAM" id="MobiDB-lite"/>
    </source>
</evidence>